<dbReference type="EMBL" id="CAJNOT010005966">
    <property type="protein sequence ID" value="CAF1479311.1"/>
    <property type="molecule type" value="Genomic_DNA"/>
</dbReference>
<feature type="domain" description="F-box" evidence="1">
    <location>
        <begin position="5"/>
        <end position="52"/>
    </location>
</feature>
<evidence type="ECO:0000259" key="1">
    <source>
        <dbReference type="PROSITE" id="PS50181"/>
    </source>
</evidence>
<organism evidence="2 3">
    <name type="scientific">Rotaria sordida</name>
    <dbReference type="NCBI Taxonomy" id="392033"/>
    <lineage>
        <taxon>Eukaryota</taxon>
        <taxon>Metazoa</taxon>
        <taxon>Spiralia</taxon>
        <taxon>Gnathifera</taxon>
        <taxon>Rotifera</taxon>
        <taxon>Eurotatoria</taxon>
        <taxon>Bdelloidea</taxon>
        <taxon>Philodinida</taxon>
        <taxon>Philodinidae</taxon>
        <taxon>Rotaria</taxon>
    </lineage>
</organism>
<dbReference type="Pfam" id="PF00646">
    <property type="entry name" value="F-box"/>
    <property type="match status" value="1"/>
</dbReference>
<dbReference type="PROSITE" id="PS50181">
    <property type="entry name" value="FBOX"/>
    <property type="match status" value="1"/>
</dbReference>
<sequence length="552" mass="65032">MNKSMVGILDLPNEILLMILKKLDNFDVLYSLVGVNKKLDNLACNINFTRTVDLMKVPSNRKDDWTTCVLLDRVFMRILPQIHDDVECLTVDGCFWQRVLLAGNYLNLHKITLVNLDLNLAYQIFHKKSLFIHVFKYQISDLVIMISDKISNQSEQDLLFNIYSNIFISFTNLNYLDLDLDNSYPFRRLLLDSLSSTTCSSSSIAHLRIKMHNFDDCLRLLDGRLSQLHTLIIYLDCIYDAFNGILHRTLQIPYDSLKIINNSDTLLKLKCFSLYVYFATDQFVSKVVPLLHQMLHLEKLTLSLRIRDRNTFIDGNYLHKYIVSQMSHLHTFIFDIVTENVMGNQLLRPSVDDIRRTFIEKGHCVDCYIDYHYNSIGRCHVYSLPFNMERIHKITHKFPGGMFMNVRVLCVFDYDRPFEHDYFVKISHSFPLLCHLRIINKIPQNDKWPRQLMKPEEAFLIIEYMHLVQLSCIGAHVDYVEQFLCNLNTRLPCLSELHVNYEHLVTVTENFTRNATRMNCSKLEHITFPRKTGIVRSKNFYLYFPLLYHEEM</sequence>
<comment type="caution">
    <text evidence="2">The sequence shown here is derived from an EMBL/GenBank/DDBJ whole genome shotgun (WGS) entry which is preliminary data.</text>
</comment>
<dbReference type="InterPro" id="IPR001810">
    <property type="entry name" value="F-box_dom"/>
</dbReference>
<evidence type="ECO:0000313" key="3">
    <source>
        <dbReference type="Proteomes" id="UP000663864"/>
    </source>
</evidence>
<dbReference type="Proteomes" id="UP000663864">
    <property type="component" value="Unassembled WGS sequence"/>
</dbReference>
<gene>
    <name evidence="2" type="ORF">ZHD862_LOCUS36491</name>
</gene>
<dbReference type="AlphaFoldDB" id="A0A815RRI5"/>
<name>A0A815RRI5_9BILA</name>
<protein>
    <recommendedName>
        <fullName evidence="1">F-box domain-containing protein</fullName>
    </recommendedName>
</protein>
<accession>A0A815RRI5</accession>
<proteinExistence type="predicted"/>
<evidence type="ECO:0000313" key="2">
    <source>
        <dbReference type="EMBL" id="CAF1479311.1"/>
    </source>
</evidence>
<reference evidence="2" key="1">
    <citation type="submission" date="2021-02" db="EMBL/GenBank/DDBJ databases">
        <authorList>
            <person name="Nowell W R."/>
        </authorList>
    </citation>
    <scope>NUCLEOTIDE SEQUENCE</scope>
</reference>